<protein>
    <submittedName>
        <fullName evidence="1">Uncharacterized protein</fullName>
    </submittedName>
</protein>
<name>A0ACC1MKD7_9HYPO</name>
<keyword evidence="2" id="KW-1185">Reference proteome</keyword>
<evidence type="ECO:0000313" key="2">
    <source>
        <dbReference type="Proteomes" id="UP001143910"/>
    </source>
</evidence>
<dbReference type="EMBL" id="JANJQO010002350">
    <property type="protein sequence ID" value="KAJ2967270.1"/>
    <property type="molecule type" value="Genomic_DNA"/>
</dbReference>
<accession>A0ACC1MKD7</accession>
<proteinExistence type="predicted"/>
<dbReference type="Proteomes" id="UP001143910">
    <property type="component" value="Unassembled WGS sequence"/>
</dbReference>
<comment type="caution">
    <text evidence="1">The sequence shown here is derived from an EMBL/GenBank/DDBJ whole genome shotgun (WGS) entry which is preliminary data.</text>
</comment>
<sequence>MFNETLAARAGPCIIDGNADLYGLGIRIGIYIQMLAVQISSLLSMVLRQDDYLGEGVVIFILAVGTVLVKLIVEHRIVAVEAAPMIVLLLAQVSVCRSIGRMGLVLNIIYAVEFCGLTALYVWFWWYGMDRLGHSECTDDKVFFFVRVSLWGWFRTMNKVFTVFYALAGAMMAVMYLLGVYKFLLLCLTLLLPTHPRRHFVIWLFRRILGRAEPLSVNHANDQALDDDSRWNVDLEKGLEITVNIGVIVFVEMTLKWNNITNVHTLRNPGQFMPLLIALAQLLAIIYQGVSSAAHLVASEDEPHLDDHDEADCIHDNATKLIRRRTYQAAGQDEVEMA</sequence>
<gene>
    <name evidence="1" type="ORF">NQ176_g9740</name>
</gene>
<evidence type="ECO:0000313" key="1">
    <source>
        <dbReference type="EMBL" id="KAJ2967270.1"/>
    </source>
</evidence>
<organism evidence="1 2">
    <name type="scientific">Zarea fungicola</name>
    <dbReference type="NCBI Taxonomy" id="93591"/>
    <lineage>
        <taxon>Eukaryota</taxon>
        <taxon>Fungi</taxon>
        <taxon>Dikarya</taxon>
        <taxon>Ascomycota</taxon>
        <taxon>Pezizomycotina</taxon>
        <taxon>Sordariomycetes</taxon>
        <taxon>Hypocreomycetidae</taxon>
        <taxon>Hypocreales</taxon>
        <taxon>Cordycipitaceae</taxon>
        <taxon>Zarea</taxon>
    </lineage>
</organism>
<reference evidence="1" key="1">
    <citation type="submission" date="2022-08" db="EMBL/GenBank/DDBJ databases">
        <title>Genome Sequence of Lecanicillium fungicola.</title>
        <authorList>
            <person name="Buettner E."/>
        </authorList>
    </citation>
    <scope>NUCLEOTIDE SEQUENCE</scope>
    <source>
        <strain evidence="1">Babe33</strain>
    </source>
</reference>